<reference evidence="2" key="1">
    <citation type="submission" date="2021-05" db="EMBL/GenBank/DDBJ databases">
        <title>Complete genome sequence of the cellulolytic planctomycete Telmatocola sphagniphila SP2T and characterization of the first cellulase from planctomycetes.</title>
        <authorList>
            <person name="Rakitin A.L."/>
            <person name="Beletsky A.V."/>
            <person name="Naumoff D.G."/>
            <person name="Kulichevskaya I.S."/>
            <person name="Mardanov A.V."/>
            <person name="Ravin N.V."/>
            <person name="Dedysh S.N."/>
        </authorList>
    </citation>
    <scope>NUCLEOTIDE SEQUENCE</scope>
    <source>
        <strain evidence="2">SP2T</strain>
    </source>
</reference>
<dbReference type="EMBL" id="CP074694">
    <property type="protein sequence ID" value="QVL34575.1"/>
    <property type="molecule type" value="Genomic_DNA"/>
</dbReference>
<dbReference type="PRINTS" id="PR00111">
    <property type="entry name" value="ABHYDROLASE"/>
</dbReference>
<dbReference type="PANTHER" id="PTHR43798">
    <property type="entry name" value="MONOACYLGLYCEROL LIPASE"/>
    <property type="match status" value="1"/>
</dbReference>
<dbReference type="GO" id="GO:0016787">
    <property type="term" value="F:hydrolase activity"/>
    <property type="evidence" value="ECO:0007669"/>
    <property type="project" value="UniProtKB-KW"/>
</dbReference>
<feature type="domain" description="AB hydrolase-1" evidence="1">
    <location>
        <begin position="23"/>
        <end position="249"/>
    </location>
</feature>
<dbReference type="Proteomes" id="UP000676194">
    <property type="component" value="Chromosome"/>
</dbReference>
<evidence type="ECO:0000259" key="1">
    <source>
        <dbReference type="Pfam" id="PF00561"/>
    </source>
</evidence>
<dbReference type="InterPro" id="IPR050266">
    <property type="entry name" value="AB_hydrolase_sf"/>
</dbReference>
<dbReference type="InterPro" id="IPR029058">
    <property type="entry name" value="AB_hydrolase_fold"/>
</dbReference>
<keyword evidence="3" id="KW-1185">Reference proteome</keyword>
<dbReference type="KEGG" id="tsph:KIH39_11905"/>
<name>A0A8E6B9B8_9BACT</name>
<keyword evidence="2" id="KW-0378">Hydrolase</keyword>
<dbReference type="AlphaFoldDB" id="A0A8E6B9B8"/>
<protein>
    <submittedName>
        <fullName evidence="2">Alpha/beta hydrolase</fullName>
    </submittedName>
</protein>
<organism evidence="2 3">
    <name type="scientific">Telmatocola sphagniphila</name>
    <dbReference type="NCBI Taxonomy" id="1123043"/>
    <lineage>
        <taxon>Bacteria</taxon>
        <taxon>Pseudomonadati</taxon>
        <taxon>Planctomycetota</taxon>
        <taxon>Planctomycetia</taxon>
        <taxon>Gemmatales</taxon>
        <taxon>Gemmataceae</taxon>
    </lineage>
</organism>
<dbReference type="SUPFAM" id="SSF53474">
    <property type="entry name" value="alpha/beta-Hydrolases"/>
    <property type="match status" value="1"/>
</dbReference>
<dbReference type="Pfam" id="PF00561">
    <property type="entry name" value="Abhydrolase_1"/>
    <property type="match status" value="1"/>
</dbReference>
<sequence length="267" mass="29437">MPTATIKERNLQIAYQDLGSGIPLVLLHAFPLDSEMWFYQLEDLSRDFRVIAPDLPGFGNSDDPTSAATVDVTADLIADFLDVIDVKGTINLCGISMGGYIALAFARRQPQRLHTLILVDTKAEADDEKALANRTKMAELAREQGPSAVISTMLPNLLGKSTQEENKMVVDKIQAIGKRQKTSAIVRGLQMLRERPDANPELSRITVPTLVMVGDQDVITPQHCSQNLVDKIELAKLDLIPNAGHLCPVEAPQDFNAAIREFLKRRL</sequence>
<dbReference type="Gene3D" id="3.40.50.1820">
    <property type="entry name" value="alpha/beta hydrolase"/>
    <property type="match status" value="1"/>
</dbReference>
<dbReference type="RefSeq" id="WP_213499694.1">
    <property type="nucleotide sequence ID" value="NZ_CP074694.1"/>
</dbReference>
<dbReference type="InterPro" id="IPR000073">
    <property type="entry name" value="AB_hydrolase_1"/>
</dbReference>
<proteinExistence type="predicted"/>
<gene>
    <name evidence="2" type="ORF">KIH39_11905</name>
</gene>
<evidence type="ECO:0000313" key="3">
    <source>
        <dbReference type="Proteomes" id="UP000676194"/>
    </source>
</evidence>
<accession>A0A8E6B9B8</accession>
<evidence type="ECO:0000313" key="2">
    <source>
        <dbReference type="EMBL" id="QVL34575.1"/>
    </source>
</evidence>